<evidence type="ECO:0000256" key="3">
    <source>
        <dbReference type="ARBA" id="ARBA00022503"/>
    </source>
</evidence>
<dbReference type="NCBIfam" id="TIGR01078">
    <property type="entry name" value="arcA"/>
    <property type="match status" value="1"/>
</dbReference>
<evidence type="ECO:0000256" key="7">
    <source>
        <dbReference type="PIRSR" id="PIRSR006356-1"/>
    </source>
</evidence>
<evidence type="ECO:0000256" key="4">
    <source>
        <dbReference type="ARBA" id="ARBA00022801"/>
    </source>
</evidence>
<dbReference type="PANTHER" id="PTHR47271">
    <property type="entry name" value="ARGININE DEIMINASE"/>
    <property type="match status" value="1"/>
</dbReference>
<keyword evidence="3 6" id="KW-0056">Arginine metabolism</keyword>
<keyword evidence="4 6" id="KW-0378">Hydrolase</keyword>
<keyword evidence="10" id="KW-1185">Reference proteome</keyword>
<evidence type="ECO:0000256" key="5">
    <source>
        <dbReference type="ARBA" id="ARBA00049429"/>
    </source>
</evidence>
<comment type="similarity">
    <text evidence="2 6">Belongs to the arginine deiminase family.</text>
</comment>
<dbReference type="PIRSF" id="PIRSF006356">
    <property type="entry name" value="Arg_deiminase"/>
    <property type="match status" value="1"/>
</dbReference>
<dbReference type="EC" id="3.5.3.6" evidence="6"/>
<dbReference type="EMBL" id="AYSO01000020">
    <property type="protein sequence ID" value="KIE44912.1"/>
    <property type="molecule type" value="Genomic_DNA"/>
</dbReference>
<dbReference type="Pfam" id="PF02274">
    <property type="entry name" value="ADI"/>
    <property type="match status" value="1"/>
</dbReference>
<dbReference type="RefSeq" id="WP_039635917.1">
    <property type="nucleotide sequence ID" value="NZ_AYSO01000020.1"/>
</dbReference>
<dbReference type="GO" id="GO:0005737">
    <property type="term" value="C:cytoplasm"/>
    <property type="evidence" value="ECO:0007669"/>
    <property type="project" value="UniProtKB-SubCell"/>
</dbReference>
<dbReference type="PANTHER" id="PTHR47271:SF2">
    <property type="entry name" value="ARGININE DEIMINASE"/>
    <property type="match status" value="1"/>
</dbReference>
<dbReference type="STRING" id="29341.RSJ17_18485"/>
<feature type="region of interest" description="Disordered" evidence="8">
    <location>
        <begin position="385"/>
        <end position="408"/>
    </location>
</feature>
<comment type="pathway">
    <text evidence="1 6">Amino-acid degradation; L-arginine degradation via ADI pathway; carbamoyl phosphate from L-arginine: step 1/2.</text>
</comment>
<comment type="catalytic activity">
    <reaction evidence="5 6">
        <text>L-arginine + H2O = L-citrulline + NH4(+)</text>
        <dbReference type="Rhea" id="RHEA:19597"/>
        <dbReference type="ChEBI" id="CHEBI:15377"/>
        <dbReference type="ChEBI" id="CHEBI:28938"/>
        <dbReference type="ChEBI" id="CHEBI:32682"/>
        <dbReference type="ChEBI" id="CHEBI:57743"/>
        <dbReference type="EC" id="3.5.3.6"/>
    </reaction>
</comment>
<evidence type="ECO:0000256" key="1">
    <source>
        <dbReference type="ARBA" id="ARBA00005213"/>
    </source>
</evidence>
<dbReference type="SUPFAM" id="SSF55909">
    <property type="entry name" value="Pentein"/>
    <property type="match status" value="1"/>
</dbReference>
<dbReference type="AlphaFoldDB" id="A0A0C1QV70"/>
<evidence type="ECO:0000256" key="2">
    <source>
        <dbReference type="ARBA" id="ARBA00010206"/>
    </source>
</evidence>
<reference evidence="9 10" key="1">
    <citation type="journal article" date="2015" name="Infect. Genet. Evol.">
        <title>Genomic sequences of six botulinum neurotoxin-producing strains representing three clostridial species illustrate the mobility and diversity of botulinum neurotoxin genes.</title>
        <authorList>
            <person name="Smith T.J."/>
            <person name="Hill K.K."/>
            <person name="Xie G."/>
            <person name="Foley B.T."/>
            <person name="Williamson C.H."/>
            <person name="Foster J.T."/>
            <person name="Johnson S.L."/>
            <person name="Chertkov O."/>
            <person name="Teshima H."/>
            <person name="Gibbons H.S."/>
            <person name="Johnsky L.A."/>
            <person name="Karavis M.A."/>
            <person name="Smith L.A."/>
        </authorList>
    </citation>
    <scope>NUCLEOTIDE SEQUENCE [LARGE SCALE GENOMIC DNA]</scope>
    <source>
        <strain evidence="9 10">CDC 2741</strain>
    </source>
</reference>
<dbReference type="GO" id="GO:0019546">
    <property type="term" value="P:L-arginine deiminase pathway"/>
    <property type="evidence" value="ECO:0007669"/>
    <property type="project" value="UniProtKB-UniRule"/>
</dbReference>
<dbReference type="Gene3D" id="3.75.10.10">
    <property type="entry name" value="L-arginine/glycine Amidinotransferase, Chain A"/>
    <property type="match status" value="1"/>
</dbReference>
<evidence type="ECO:0000313" key="10">
    <source>
        <dbReference type="Proteomes" id="UP000031366"/>
    </source>
</evidence>
<dbReference type="Proteomes" id="UP000031366">
    <property type="component" value="Unassembled WGS sequence"/>
</dbReference>
<dbReference type="Gene3D" id="1.10.3930.10">
    <property type="entry name" value="Arginine deiminase"/>
    <property type="match status" value="1"/>
</dbReference>
<evidence type="ECO:0000313" key="9">
    <source>
        <dbReference type="EMBL" id="KIE44912.1"/>
    </source>
</evidence>
<proteinExistence type="inferred from homology"/>
<name>A0A0C1QV70_9CLOT</name>
<comment type="subcellular location">
    <subcellularLocation>
        <location evidence="6">Cytoplasm</location>
    </subcellularLocation>
</comment>
<comment type="caution">
    <text evidence="9">The sequence shown here is derived from an EMBL/GenBank/DDBJ whole genome shotgun (WGS) entry which is preliminary data.</text>
</comment>
<protein>
    <recommendedName>
        <fullName evidence="6">Arginine deiminase</fullName>
        <shortName evidence="6">ADI</shortName>
        <ecNumber evidence="6">3.5.3.6</ecNumber>
    </recommendedName>
    <alternativeName>
        <fullName evidence="6">Arginine dihydrolase</fullName>
        <shortName evidence="6">AD</shortName>
    </alternativeName>
</protein>
<sequence>MESFINVTSEIGKLNKVMLHRPGNEIENLVPEHLERLLFDDIPYLEIAKKEHDRFAEILRENGVEVLYLESLAAEALEDKKVKDEFLNQFLKESHINNMDIYEALYQDLISRSTKDMVDTLMAGVRKEQIQIKTRRSLRELMEDKYPFYLDPMPNLYFTRDPAAAVGNGLIINTMKTSARRRETLFMKYIHKYHKDFKLSEIPLWYDRGFQSSSEGGDELVLSDKIVAIGCSERTSPEAIEFIAKNLFDANTSFEKVLVFEIPVRRAFMHLDTVFTMVDYDKFTIHPGIEGPLNVFEITRGKNGRLDITHNKNTLDNILKGALNLPAVDLIRCGNGDEIISAREQWNDGSNTLAISPGKVLTYERNYVTNEALSKRGVNVITMPSSELSRGRGGPRCMSMPLNRSNLV</sequence>
<gene>
    <name evidence="6 9" type="primary">arcA</name>
    <name evidence="9" type="ORF">U732_200</name>
</gene>
<dbReference type="UniPathway" id="UPA00254">
    <property type="reaction ID" value="UER00364"/>
</dbReference>
<dbReference type="OrthoDB" id="9807502at2"/>
<evidence type="ECO:0000256" key="8">
    <source>
        <dbReference type="SAM" id="MobiDB-lite"/>
    </source>
</evidence>
<dbReference type="HAMAP" id="MF_00242">
    <property type="entry name" value="Arg_deiminase"/>
    <property type="match status" value="1"/>
</dbReference>
<evidence type="ECO:0000256" key="6">
    <source>
        <dbReference type="HAMAP-Rule" id="MF_00242"/>
    </source>
</evidence>
<organism evidence="9 10">
    <name type="scientific">Clostridium argentinense CDC 2741</name>
    <dbReference type="NCBI Taxonomy" id="1418104"/>
    <lineage>
        <taxon>Bacteria</taxon>
        <taxon>Bacillati</taxon>
        <taxon>Bacillota</taxon>
        <taxon>Clostridia</taxon>
        <taxon>Eubacteriales</taxon>
        <taxon>Clostridiaceae</taxon>
        <taxon>Clostridium</taxon>
    </lineage>
</organism>
<keyword evidence="6" id="KW-0963">Cytoplasm</keyword>
<dbReference type="GO" id="GO:0016990">
    <property type="term" value="F:arginine deiminase activity"/>
    <property type="evidence" value="ECO:0007669"/>
    <property type="project" value="UniProtKB-UniRule"/>
</dbReference>
<dbReference type="InterPro" id="IPR003876">
    <property type="entry name" value="Arg_deiminase"/>
</dbReference>
<dbReference type="PRINTS" id="PR01466">
    <property type="entry name" value="ARGDEIMINASE"/>
</dbReference>
<dbReference type="NCBIfam" id="NF002381">
    <property type="entry name" value="PRK01388.1"/>
    <property type="match status" value="1"/>
</dbReference>
<accession>A0A0C1QV70</accession>
<feature type="active site" description="Amidino-cysteine intermediate" evidence="6 7">
    <location>
        <position position="397"/>
    </location>
</feature>